<reference evidence="1" key="1">
    <citation type="submission" date="2022-09" db="EMBL/GenBank/DDBJ databases">
        <title>Novosphingobium sp. Nov., a polycyclic aromatic hydrocarbon-degrading bacterium isolated form mangrove sediments in HongKong.</title>
        <authorList>
            <person name="Hu Z."/>
        </authorList>
    </citation>
    <scope>NUCLEOTIDE SEQUENCE</scope>
    <source>
        <strain evidence="1">HK4-1</strain>
    </source>
</reference>
<organism evidence="1 2">
    <name type="scientific">Novosphingobium mangrovi</name>
    <name type="common">ex Huang et al. 2023</name>
    <dbReference type="NCBI Taxonomy" id="2976432"/>
    <lineage>
        <taxon>Bacteria</taxon>
        <taxon>Pseudomonadati</taxon>
        <taxon>Pseudomonadota</taxon>
        <taxon>Alphaproteobacteria</taxon>
        <taxon>Sphingomonadales</taxon>
        <taxon>Sphingomonadaceae</taxon>
        <taxon>Novosphingobium</taxon>
    </lineage>
</organism>
<dbReference type="Proteomes" id="UP001165583">
    <property type="component" value="Unassembled WGS sequence"/>
</dbReference>
<keyword evidence="2" id="KW-1185">Reference proteome</keyword>
<evidence type="ECO:0000313" key="2">
    <source>
        <dbReference type="Proteomes" id="UP001165583"/>
    </source>
</evidence>
<evidence type="ECO:0000313" key="1">
    <source>
        <dbReference type="EMBL" id="MCT2398204.1"/>
    </source>
</evidence>
<accession>A0ABT2I078</accession>
<protein>
    <submittedName>
        <fullName evidence="1">Uncharacterized protein</fullName>
    </submittedName>
</protein>
<name>A0ABT2I078_9SPHN</name>
<comment type="caution">
    <text evidence="1">The sequence shown here is derived from an EMBL/GenBank/DDBJ whole genome shotgun (WGS) entry which is preliminary data.</text>
</comment>
<proteinExistence type="predicted"/>
<dbReference type="EMBL" id="JANZXA010000001">
    <property type="protein sequence ID" value="MCT2398204.1"/>
    <property type="molecule type" value="Genomic_DNA"/>
</dbReference>
<sequence>MTNVQPLPAEIADITPAWLSAAPGCTVSAARVVDVNNGTCTKIRFALEADDPVMTSRKTAPQEAGRRRDLLCRRQWRHRQKHARREAIPCLPGPEFSPAWCSRQRS</sequence>
<gene>
    <name evidence="1" type="ORF">NZK81_01450</name>
</gene>
<dbReference type="RefSeq" id="WP_260043297.1">
    <property type="nucleotide sequence ID" value="NZ_JANZXA010000001.1"/>
</dbReference>